<reference evidence="2" key="1">
    <citation type="submission" date="2021-09" db="EMBL/GenBank/DDBJ databases">
        <authorList>
            <person name="Martin H S."/>
        </authorList>
    </citation>
    <scope>NUCLEOTIDE SEQUENCE</scope>
</reference>
<dbReference type="EMBL" id="CAKASE010000048">
    <property type="protein sequence ID" value="CAG9562681.1"/>
    <property type="molecule type" value="Genomic_DNA"/>
</dbReference>
<name>A0A8J2QMQ1_9NEOP</name>
<feature type="region of interest" description="Disordered" evidence="1">
    <location>
        <begin position="1"/>
        <end position="38"/>
    </location>
</feature>
<sequence>MGCGSSGHVVEPERDAKTGTDNARNGTNGHGTNGFNHHNDDVPTVLLPETPMKPKPPVAYEIPLEEFDGARRSSPPPHLQRLLQHPAAEISLPDIEEKLAEAEQRRLMILQQRAASAQKKTQGMMKAFENGNNRLACLLAVVACGSCSGIGYGLGSIGLPLPIYSQPIIREKIIKVAPIVPIIKAAPIIKSVAYSPIISPPVLKSVPISSVSLGNYGLGSYGLGTYGLGGYGLSSYGLGGYGLGGYGGYGKIYGH</sequence>
<organism evidence="2 3">
    <name type="scientific">Danaus chrysippus</name>
    <name type="common">African queen</name>
    <dbReference type="NCBI Taxonomy" id="151541"/>
    <lineage>
        <taxon>Eukaryota</taxon>
        <taxon>Metazoa</taxon>
        <taxon>Ecdysozoa</taxon>
        <taxon>Arthropoda</taxon>
        <taxon>Hexapoda</taxon>
        <taxon>Insecta</taxon>
        <taxon>Pterygota</taxon>
        <taxon>Neoptera</taxon>
        <taxon>Endopterygota</taxon>
        <taxon>Lepidoptera</taxon>
        <taxon>Glossata</taxon>
        <taxon>Ditrysia</taxon>
        <taxon>Papilionoidea</taxon>
        <taxon>Nymphalidae</taxon>
        <taxon>Danainae</taxon>
        <taxon>Danaini</taxon>
        <taxon>Danaina</taxon>
        <taxon>Danaus</taxon>
        <taxon>Anosia</taxon>
    </lineage>
</organism>
<evidence type="ECO:0000256" key="1">
    <source>
        <dbReference type="SAM" id="MobiDB-lite"/>
    </source>
</evidence>
<comment type="caution">
    <text evidence="2">The sequence shown here is derived from an EMBL/GenBank/DDBJ whole genome shotgun (WGS) entry which is preliminary data.</text>
</comment>
<protein>
    <submittedName>
        <fullName evidence="2">(African queen) hypothetical protein</fullName>
    </submittedName>
</protein>
<evidence type="ECO:0000313" key="3">
    <source>
        <dbReference type="Proteomes" id="UP000789524"/>
    </source>
</evidence>
<accession>A0A8J2QMQ1</accession>
<dbReference type="OrthoDB" id="6344011at2759"/>
<dbReference type="Proteomes" id="UP000789524">
    <property type="component" value="Unassembled WGS sequence"/>
</dbReference>
<gene>
    <name evidence="2" type="ORF">DCHRY22_LOCUS3977</name>
</gene>
<dbReference type="AlphaFoldDB" id="A0A8J2QMQ1"/>
<keyword evidence="3" id="KW-1185">Reference proteome</keyword>
<proteinExistence type="predicted"/>
<evidence type="ECO:0000313" key="2">
    <source>
        <dbReference type="EMBL" id="CAG9562681.1"/>
    </source>
</evidence>